<proteinExistence type="inferred from homology"/>
<evidence type="ECO:0000256" key="1">
    <source>
        <dbReference type="ARBA" id="ARBA00004141"/>
    </source>
</evidence>
<evidence type="ECO:0000256" key="4">
    <source>
        <dbReference type="ARBA" id="ARBA00023136"/>
    </source>
</evidence>
<keyword evidence="9" id="KW-1185">Reference proteome</keyword>
<feature type="transmembrane region" description="Helical" evidence="6">
    <location>
        <begin position="93"/>
        <end position="118"/>
    </location>
</feature>
<protein>
    <recommendedName>
        <fullName evidence="7">Rhodopsin domain-containing protein</fullName>
    </recommendedName>
</protein>
<comment type="subcellular location">
    <subcellularLocation>
        <location evidence="1">Membrane</location>
        <topology evidence="1">Multi-pass membrane protein</topology>
    </subcellularLocation>
</comment>
<dbReference type="InterPro" id="IPR049326">
    <property type="entry name" value="Rhodopsin_dom_fungi"/>
</dbReference>
<organism evidence="8 9">
    <name type="scientific">Cucurbitaria berberidis CBS 394.84</name>
    <dbReference type="NCBI Taxonomy" id="1168544"/>
    <lineage>
        <taxon>Eukaryota</taxon>
        <taxon>Fungi</taxon>
        <taxon>Dikarya</taxon>
        <taxon>Ascomycota</taxon>
        <taxon>Pezizomycotina</taxon>
        <taxon>Dothideomycetes</taxon>
        <taxon>Pleosporomycetidae</taxon>
        <taxon>Pleosporales</taxon>
        <taxon>Pleosporineae</taxon>
        <taxon>Cucurbitariaceae</taxon>
        <taxon>Cucurbitaria</taxon>
    </lineage>
</organism>
<sequence>MPKENVYNFGLVRVTPESTNLHSYTSSILGFKISLLLMYLRFMTKGAARTTTIAFIIACVLFHLSFLLVQSNLCQPAVKQWDPRITWGRCLPAVPFYTSMASLMILFDITVMLLPFPVLLRSHDQKRKKVALLGLLALGTFITIIHVIRIRTVKNLANYLDSANLILWSTVETNLGIIVASIPTLGPLLKYYAEKTPKGYTANSNSHPRSLYALKPRYGTREGSFPLGSGGAGSEEFILCDVATITNRTEVTISTCAKEGPHSVMC</sequence>
<name>A0A9P4GM05_9PLEO</name>
<dbReference type="OrthoDB" id="10017208at2759"/>
<evidence type="ECO:0000313" key="9">
    <source>
        <dbReference type="Proteomes" id="UP000800039"/>
    </source>
</evidence>
<accession>A0A9P4GM05</accession>
<dbReference type="PANTHER" id="PTHR33048">
    <property type="entry name" value="PTH11-LIKE INTEGRAL MEMBRANE PROTEIN (AFU_ORTHOLOGUE AFUA_5G11245)"/>
    <property type="match status" value="1"/>
</dbReference>
<evidence type="ECO:0000256" key="3">
    <source>
        <dbReference type="ARBA" id="ARBA00022989"/>
    </source>
</evidence>
<dbReference type="GeneID" id="63852728"/>
<gene>
    <name evidence="8" type="ORF">K460DRAFT_384006</name>
</gene>
<dbReference type="RefSeq" id="XP_040790240.1">
    <property type="nucleotide sequence ID" value="XM_040935477.1"/>
</dbReference>
<dbReference type="PANTHER" id="PTHR33048:SF64">
    <property type="entry name" value="INTEGRAL MEMBRANE PROTEIN"/>
    <property type="match status" value="1"/>
</dbReference>
<evidence type="ECO:0000256" key="2">
    <source>
        <dbReference type="ARBA" id="ARBA00022692"/>
    </source>
</evidence>
<feature type="transmembrane region" description="Helical" evidence="6">
    <location>
        <begin position="21"/>
        <end position="40"/>
    </location>
</feature>
<dbReference type="GO" id="GO:0016020">
    <property type="term" value="C:membrane"/>
    <property type="evidence" value="ECO:0007669"/>
    <property type="project" value="UniProtKB-SubCell"/>
</dbReference>
<feature type="transmembrane region" description="Helical" evidence="6">
    <location>
        <begin position="52"/>
        <end position="73"/>
    </location>
</feature>
<keyword evidence="2 6" id="KW-0812">Transmembrane</keyword>
<evidence type="ECO:0000313" key="8">
    <source>
        <dbReference type="EMBL" id="KAF1847677.1"/>
    </source>
</evidence>
<dbReference type="Proteomes" id="UP000800039">
    <property type="component" value="Unassembled WGS sequence"/>
</dbReference>
<evidence type="ECO:0000256" key="6">
    <source>
        <dbReference type="SAM" id="Phobius"/>
    </source>
</evidence>
<dbReference type="InterPro" id="IPR052337">
    <property type="entry name" value="SAT4-like"/>
</dbReference>
<dbReference type="AlphaFoldDB" id="A0A9P4GM05"/>
<dbReference type="Pfam" id="PF20684">
    <property type="entry name" value="Fung_rhodopsin"/>
    <property type="match status" value="1"/>
</dbReference>
<dbReference type="EMBL" id="ML976615">
    <property type="protein sequence ID" value="KAF1847677.1"/>
    <property type="molecule type" value="Genomic_DNA"/>
</dbReference>
<feature type="transmembrane region" description="Helical" evidence="6">
    <location>
        <begin position="130"/>
        <end position="150"/>
    </location>
</feature>
<evidence type="ECO:0000256" key="5">
    <source>
        <dbReference type="ARBA" id="ARBA00038359"/>
    </source>
</evidence>
<comment type="caution">
    <text evidence="8">The sequence shown here is derived from an EMBL/GenBank/DDBJ whole genome shotgun (WGS) entry which is preliminary data.</text>
</comment>
<keyword evidence="4 6" id="KW-0472">Membrane</keyword>
<feature type="domain" description="Rhodopsin" evidence="7">
    <location>
        <begin position="23"/>
        <end position="190"/>
    </location>
</feature>
<comment type="similarity">
    <text evidence="5">Belongs to the SAT4 family.</text>
</comment>
<reference evidence="8" key="1">
    <citation type="submission" date="2020-01" db="EMBL/GenBank/DDBJ databases">
        <authorList>
            <consortium name="DOE Joint Genome Institute"/>
            <person name="Haridas S."/>
            <person name="Albert R."/>
            <person name="Binder M."/>
            <person name="Bloem J."/>
            <person name="Labutti K."/>
            <person name="Salamov A."/>
            <person name="Andreopoulos B."/>
            <person name="Baker S.E."/>
            <person name="Barry K."/>
            <person name="Bills G."/>
            <person name="Bluhm B.H."/>
            <person name="Cannon C."/>
            <person name="Castanera R."/>
            <person name="Culley D.E."/>
            <person name="Daum C."/>
            <person name="Ezra D."/>
            <person name="Gonzalez J.B."/>
            <person name="Henrissat B."/>
            <person name="Kuo A."/>
            <person name="Liang C."/>
            <person name="Lipzen A."/>
            <person name="Lutzoni F."/>
            <person name="Magnuson J."/>
            <person name="Mondo S."/>
            <person name="Nolan M."/>
            <person name="Ohm R."/>
            <person name="Pangilinan J."/>
            <person name="Park H.-J."/>
            <person name="Ramirez L."/>
            <person name="Alfaro M."/>
            <person name="Sun H."/>
            <person name="Tritt A."/>
            <person name="Yoshinaga Y."/>
            <person name="Zwiers L.-H."/>
            <person name="Turgeon B.G."/>
            <person name="Goodwin S.B."/>
            <person name="Spatafora J.W."/>
            <person name="Crous P.W."/>
            <person name="Grigoriev I.V."/>
        </authorList>
    </citation>
    <scope>NUCLEOTIDE SEQUENCE</scope>
    <source>
        <strain evidence="8">CBS 394.84</strain>
    </source>
</reference>
<evidence type="ECO:0000259" key="7">
    <source>
        <dbReference type="Pfam" id="PF20684"/>
    </source>
</evidence>
<keyword evidence="3 6" id="KW-1133">Transmembrane helix</keyword>